<dbReference type="AlphaFoldDB" id="A0AAE3ZGU1"/>
<dbReference type="Gene3D" id="1.10.1660.10">
    <property type="match status" value="1"/>
</dbReference>
<evidence type="ECO:0000256" key="1">
    <source>
        <dbReference type="ARBA" id="ARBA00023125"/>
    </source>
</evidence>
<dbReference type="GO" id="GO:0003700">
    <property type="term" value="F:DNA-binding transcription factor activity"/>
    <property type="evidence" value="ECO:0007669"/>
    <property type="project" value="InterPro"/>
</dbReference>
<feature type="domain" description="HTH merR-type" evidence="2">
    <location>
        <begin position="1"/>
        <end position="68"/>
    </location>
</feature>
<comment type="caution">
    <text evidence="3">The sequence shown here is derived from an EMBL/GenBank/DDBJ whole genome shotgun (WGS) entry which is preliminary data.</text>
</comment>
<dbReference type="InterPro" id="IPR047057">
    <property type="entry name" value="MerR_fam"/>
</dbReference>
<dbReference type="PANTHER" id="PTHR30204:SF97">
    <property type="entry name" value="MERR FAMILY REGULATORY PROTEIN"/>
    <property type="match status" value="1"/>
</dbReference>
<proteinExistence type="predicted"/>
<dbReference type="SUPFAM" id="SSF46955">
    <property type="entry name" value="Putative DNA-binding domain"/>
    <property type="match status" value="1"/>
</dbReference>
<keyword evidence="1 3" id="KW-0238">DNA-binding</keyword>
<evidence type="ECO:0000259" key="2">
    <source>
        <dbReference type="PROSITE" id="PS50937"/>
    </source>
</evidence>
<reference evidence="3" key="1">
    <citation type="submission" date="2023-07" db="EMBL/GenBank/DDBJ databases">
        <title>Sequencing the genomes of 1000 actinobacteria strains.</title>
        <authorList>
            <person name="Klenk H.-P."/>
        </authorList>
    </citation>
    <scope>NUCLEOTIDE SEQUENCE</scope>
    <source>
        <strain evidence="3">DSM 45977</strain>
    </source>
</reference>
<dbReference type="SMART" id="SM00422">
    <property type="entry name" value="HTH_MERR"/>
    <property type="match status" value="1"/>
</dbReference>
<gene>
    <name evidence="3" type="ORF">JOF55_003128</name>
</gene>
<dbReference type="PRINTS" id="PR00040">
    <property type="entry name" value="HTHMERR"/>
</dbReference>
<sequence length="122" mass="13815">MRIGELAKETGVSVRSLRYYEEQGLLSSHRSGSGQRHYSEDQVARVEFLKRLYSAGLSSRTIVELLPCAESPSVDNSDAAFARMLHERDRISDHIENLIRTRESLDALIEANQAHRDTLACR</sequence>
<dbReference type="EMBL" id="JAVDXW010000001">
    <property type="protein sequence ID" value="MDR7302947.1"/>
    <property type="molecule type" value="Genomic_DNA"/>
</dbReference>
<dbReference type="RefSeq" id="WP_310274907.1">
    <property type="nucleotide sequence ID" value="NZ_JAVDXW010000001.1"/>
</dbReference>
<organism evidence="3 4">
    <name type="scientific">Haloactinomyces albus</name>
    <dbReference type="NCBI Taxonomy" id="1352928"/>
    <lineage>
        <taxon>Bacteria</taxon>
        <taxon>Bacillati</taxon>
        <taxon>Actinomycetota</taxon>
        <taxon>Actinomycetes</taxon>
        <taxon>Actinopolysporales</taxon>
        <taxon>Actinopolysporaceae</taxon>
        <taxon>Haloactinomyces</taxon>
    </lineage>
</organism>
<accession>A0AAE3ZGU1</accession>
<evidence type="ECO:0000313" key="3">
    <source>
        <dbReference type="EMBL" id="MDR7302947.1"/>
    </source>
</evidence>
<dbReference type="CDD" id="cd01282">
    <property type="entry name" value="HTH_MerR-like_sg3"/>
    <property type="match status" value="1"/>
</dbReference>
<dbReference type="Pfam" id="PF13411">
    <property type="entry name" value="MerR_1"/>
    <property type="match status" value="1"/>
</dbReference>
<dbReference type="PROSITE" id="PS50937">
    <property type="entry name" value="HTH_MERR_2"/>
    <property type="match status" value="1"/>
</dbReference>
<dbReference type="PANTHER" id="PTHR30204">
    <property type="entry name" value="REDOX-CYCLING DRUG-SENSING TRANSCRIPTIONAL ACTIVATOR SOXR"/>
    <property type="match status" value="1"/>
</dbReference>
<dbReference type="GO" id="GO:0003677">
    <property type="term" value="F:DNA binding"/>
    <property type="evidence" value="ECO:0007669"/>
    <property type="project" value="UniProtKB-KW"/>
</dbReference>
<dbReference type="InterPro" id="IPR009061">
    <property type="entry name" value="DNA-bd_dom_put_sf"/>
</dbReference>
<dbReference type="InterPro" id="IPR000551">
    <property type="entry name" value="MerR-type_HTH_dom"/>
</dbReference>
<dbReference type="PROSITE" id="PS00552">
    <property type="entry name" value="HTH_MERR_1"/>
    <property type="match status" value="1"/>
</dbReference>
<evidence type="ECO:0000313" key="4">
    <source>
        <dbReference type="Proteomes" id="UP001180845"/>
    </source>
</evidence>
<protein>
    <submittedName>
        <fullName evidence="3">DNA-binding transcriptional MerR regulator</fullName>
    </submittedName>
</protein>
<dbReference type="Proteomes" id="UP001180845">
    <property type="component" value="Unassembled WGS sequence"/>
</dbReference>
<name>A0AAE3ZGU1_9ACTN</name>
<keyword evidence="4" id="KW-1185">Reference proteome</keyword>